<dbReference type="KEGG" id="suam:BOO69_20815"/>
<keyword evidence="2" id="KW-0614">Plasmid</keyword>
<evidence type="ECO:0000259" key="1">
    <source>
        <dbReference type="Pfam" id="PF01575"/>
    </source>
</evidence>
<reference evidence="2 3" key="1">
    <citation type="submission" date="2016-11" db="EMBL/GenBank/DDBJ databases">
        <title>Complete genome sequence of Sulfitobacter sp. AM1-D1, a toxic bacteria associated with marine dinoflagellate Alexandrium minutum in East China Sea.</title>
        <authorList>
            <person name="Yang Q."/>
            <person name="Zhang X."/>
            <person name="Tian X."/>
        </authorList>
    </citation>
    <scope>NUCLEOTIDE SEQUENCE [LARGE SCALE GENOMIC DNA]</scope>
    <source>
        <strain evidence="2 3">AM1-D1</strain>
        <plasmid evidence="2 3">unnamed4</plasmid>
    </source>
</reference>
<dbReference type="SUPFAM" id="SSF54637">
    <property type="entry name" value="Thioesterase/thiol ester dehydrase-isomerase"/>
    <property type="match status" value="1"/>
</dbReference>
<dbReference type="Proteomes" id="UP000181897">
    <property type="component" value="Plasmid unnamed4"/>
</dbReference>
<dbReference type="InterPro" id="IPR052342">
    <property type="entry name" value="MCH/BMMD"/>
</dbReference>
<protein>
    <recommendedName>
        <fullName evidence="1">MaoC-like domain-containing protein</fullName>
    </recommendedName>
</protein>
<feature type="domain" description="MaoC-like" evidence="1">
    <location>
        <begin position="10"/>
        <end position="120"/>
    </location>
</feature>
<dbReference type="PANTHER" id="PTHR43664">
    <property type="entry name" value="MONOAMINE OXIDASE-RELATED"/>
    <property type="match status" value="1"/>
</dbReference>
<evidence type="ECO:0000313" key="3">
    <source>
        <dbReference type="Proteomes" id="UP000181897"/>
    </source>
</evidence>
<dbReference type="InterPro" id="IPR029069">
    <property type="entry name" value="HotDog_dom_sf"/>
</dbReference>
<evidence type="ECO:0000313" key="2">
    <source>
        <dbReference type="EMBL" id="APE45998.1"/>
    </source>
</evidence>
<dbReference type="AlphaFoldDB" id="A0A1J0WPB8"/>
<accession>A0A1J0WPB8</accession>
<gene>
    <name evidence="2" type="ORF">BOO69_20815</name>
</gene>
<name>A0A1J0WPB8_9RHOB</name>
<proteinExistence type="predicted"/>
<geneLocation type="plasmid" evidence="2 3">
    <name>unnamed4</name>
</geneLocation>
<keyword evidence="3" id="KW-1185">Reference proteome</keyword>
<dbReference type="RefSeq" id="WP_071974309.1">
    <property type="nucleotide sequence ID" value="NZ_CP018080.1"/>
</dbReference>
<dbReference type="Gene3D" id="3.10.129.10">
    <property type="entry name" value="Hotdog Thioesterase"/>
    <property type="match status" value="1"/>
</dbReference>
<dbReference type="PANTHER" id="PTHR43664:SF1">
    <property type="entry name" value="BETA-METHYLMALYL-COA DEHYDRATASE"/>
    <property type="match status" value="1"/>
</dbReference>
<dbReference type="InterPro" id="IPR002539">
    <property type="entry name" value="MaoC-like_dom"/>
</dbReference>
<dbReference type="EMBL" id="CP018080">
    <property type="protein sequence ID" value="APE45998.1"/>
    <property type="molecule type" value="Genomic_DNA"/>
</dbReference>
<dbReference type="Pfam" id="PF01575">
    <property type="entry name" value="MaoC_dehydratas"/>
    <property type="match status" value="1"/>
</dbReference>
<organism evidence="2 3">
    <name type="scientific">Sulfitobacter alexandrii</name>
    <dbReference type="NCBI Taxonomy" id="1917485"/>
    <lineage>
        <taxon>Bacteria</taxon>
        <taxon>Pseudomonadati</taxon>
        <taxon>Pseudomonadota</taxon>
        <taxon>Alphaproteobacteria</taxon>
        <taxon>Rhodobacterales</taxon>
        <taxon>Roseobacteraceae</taxon>
        <taxon>Sulfitobacter</taxon>
    </lineage>
</organism>
<sequence length="141" mass="15100">MIELVEGARHKTQGRTITEADIVAFAGLSGDFTPIHVDASFAATTPHGERVAHGPLVLSTAVGMATHLGIFGDRVIGLVNLNWDFHGGVRIGDTIHGEVEITEVRRSSKPGRGVATYTFTVINQRGDTVQTGRLVVVVRMD</sequence>
<dbReference type="OrthoDB" id="9796589at2"/>